<dbReference type="RefSeq" id="XP_019048147.1">
    <property type="nucleotide sequence ID" value="XM_019188585.1"/>
</dbReference>
<evidence type="ECO:0000313" key="2">
    <source>
        <dbReference type="EMBL" id="WVW81222.1"/>
    </source>
</evidence>
<evidence type="ECO:0000313" key="3">
    <source>
        <dbReference type="Proteomes" id="UP000092730"/>
    </source>
</evidence>
<reference evidence="1" key="1">
    <citation type="submission" date="2013-07" db="EMBL/GenBank/DDBJ databases">
        <title>The Genome Sequence of Cryptococcus bestiolae CBS10118.</title>
        <authorList>
            <consortium name="The Broad Institute Genome Sequencing Platform"/>
            <person name="Cuomo C."/>
            <person name="Litvintseva A."/>
            <person name="Chen Y."/>
            <person name="Heitman J."/>
            <person name="Sun S."/>
            <person name="Springer D."/>
            <person name="Dromer F."/>
            <person name="Young S.K."/>
            <person name="Zeng Q."/>
            <person name="Gargeya S."/>
            <person name="Fitzgerald M."/>
            <person name="Abouelleil A."/>
            <person name="Alvarado L."/>
            <person name="Berlin A.M."/>
            <person name="Chapman S.B."/>
            <person name="Dewar J."/>
            <person name="Goldberg J."/>
            <person name="Griggs A."/>
            <person name="Gujja S."/>
            <person name="Hansen M."/>
            <person name="Howarth C."/>
            <person name="Imamovic A."/>
            <person name="Larimer J."/>
            <person name="McCowan C."/>
            <person name="Murphy C."/>
            <person name="Pearson M."/>
            <person name="Priest M."/>
            <person name="Roberts A."/>
            <person name="Saif S."/>
            <person name="Shea T."/>
            <person name="Sykes S."/>
            <person name="Wortman J."/>
            <person name="Nusbaum C."/>
            <person name="Birren B."/>
        </authorList>
    </citation>
    <scope>NUCLEOTIDE SEQUENCE [LARGE SCALE GENOMIC DNA]</scope>
    <source>
        <strain evidence="1">CBS 10118</strain>
    </source>
</reference>
<organism evidence="1">
    <name type="scientific">Kwoniella bestiolae CBS 10118</name>
    <dbReference type="NCBI Taxonomy" id="1296100"/>
    <lineage>
        <taxon>Eukaryota</taxon>
        <taxon>Fungi</taxon>
        <taxon>Dikarya</taxon>
        <taxon>Basidiomycota</taxon>
        <taxon>Agaricomycotina</taxon>
        <taxon>Tremellomycetes</taxon>
        <taxon>Tremellales</taxon>
        <taxon>Cryptococcaceae</taxon>
        <taxon>Kwoniella</taxon>
    </lineage>
</organism>
<reference evidence="1" key="3">
    <citation type="submission" date="2014-01" db="EMBL/GenBank/DDBJ databases">
        <title>Evolution of pathogenesis and genome organization in the Tremellales.</title>
        <authorList>
            <person name="Cuomo C."/>
            <person name="Litvintseva A."/>
            <person name="Heitman J."/>
            <person name="Chen Y."/>
            <person name="Sun S."/>
            <person name="Springer D."/>
            <person name="Dromer F."/>
            <person name="Young S."/>
            <person name="Zeng Q."/>
            <person name="Chapman S."/>
            <person name="Gujja S."/>
            <person name="Saif S."/>
            <person name="Birren B."/>
        </authorList>
    </citation>
    <scope>NUCLEOTIDE SEQUENCE</scope>
    <source>
        <strain evidence="1">CBS 10118</strain>
    </source>
</reference>
<dbReference type="VEuPathDB" id="FungiDB:I302_01912"/>
<gene>
    <name evidence="1" type="ORF">I302_01912</name>
    <name evidence="2" type="ORF">I302_103213</name>
</gene>
<dbReference type="KEGG" id="kbi:30206311"/>
<dbReference type="GeneID" id="30206311"/>
<keyword evidence="3" id="KW-1185">Reference proteome</keyword>
<dbReference type="InterPro" id="IPR022235">
    <property type="entry name" value="DUF3760"/>
</dbReference>
<dbReference type="EMBL" id="KI894019">
    <property type="protein sequence ID" value="OCF27077.1"/>
    <property type="molecule type" value="Genomic_DNA"/>
</dbReference>
<dbReference type="EMBL" id="CP144542">
    <property type="protein sequence ID" value="WVW81222.1"/>
    <property type="molecule type" value="Genomic_DNA"/>
</dbReference>
<name>A0A1B9G7R7_9TREE</name>
<dbReference type="Proteomes" id="UP000092730">
    <property type="component" value="Chromosome 2"/>
</dbReference>
<dbReference type="Pfam" id="PF12586">
    <property type="entry name" value="DUF3760"/>
    <property type="match status" value="1"/>
</dbReference>
<dbReference type="AlphaFoldDB" id="A0A1B9G7R7"/>
<sequence length="329" mass="38059">MSSDTASHNFDIIPADFQKLHPVHYHIFDILKKEVPITLIQTCREVYDELIPKIYERLTITGNNYDSITGGVNIELEDCFTNPSGAVQFICDTHFCDGGCCDDNPYLLKRNIFPNIQQLHLGKKIVHLLAEVFVYEREGWDPSDISYHRIDELLDIIFAGREPHTICIDWPDDWSKDGWGEDDETDDGDSEDWALERGMKNLLLEFANFDCVKHIIVHLQSSKLQHVQSKLNRITNNADLILYVEDSTITNKDSSKSAMIEEVWDHFESLCEQYDIDYIPVRYSIPHSPWLPSSIESLHEGLGEEDVELFHTLKERLEIRDRDCGCKLK</sequence>
<accession>A0A1B9G7R7</accession>
<reference evidence="2" key="4">
    <citation type="submission" date="2024-02" db="EMBL/GenBank/DDBJ databases">
        <title>Comparative genomics of Cryptococcus and Kwoniella reveals pathogenesis evolution and contrasting modes of karyotype evolution via chromosome fusion or intercentromeric recombination.</title>
        <authorList>
            <person name="Coelho M.A."/>
            <person name="David-Palma M."/>
            <person name="Shea T."/>
            <person name="Bowers K."/>
            <person name="McGinley-Smith S."/>
            <person name="Mohammad A.W."/>
            <person name="Gnirke A."/>
            <person name="Yurkov A.M."/>
            <person name="Nowrousian M."/>
            <person name="Sun S."/>
            <person name="Cuomo C.A."/>
            <person name="Heitman J."/>
        </authorList>
    </citation>
    <scope>NUCLEOTIDE SEQUENCE</scope>
    <source>
        <strain evidence="2">CBS 10118</strain>
    </source>
</reference>
<protein>
    <submittedName>
        <fullName evidence="1">Uncharacterized protein</fullName>
    </submittedName>
</protein>
<proteinExistence type="predicted"/>
<reference evidence="2" key="2">
    <citation type="submission" date="2013-07" db="EMBL/GenBank/DDBJ databases">
        <authorList>
            <consortium name="The Broad Institute Genome Sequencing Platform"/>
            <person name="Cuomo C."/>
            <person name="Litvintseva A."/>
            <person name="Chen Y."/>
            <person name="Heitman J."/>
            <person name="Sun S."/>
            <person name="Springer D."/>
            <person name="Dromer F."/>
            <person name="Young S.K."/>
            <person name="Zeng Q."/>
            <person name="Gargeya S."/>
            <person name="Fitzgerald M."/>
            <person name="Abouelleil A."/>
            <person name="Alvarado L."/>
            <person name="Berlin A.M."/>
            <person name="Chapman S.B."/>
            <person name="Dewar J."/>
            <person name="Goldberg J."/>
            <person name="Griggs A."/>
            <person name="Gujja S."/>
            <person name="Hansen M."/>
            <person name="Howarth C."/>
            <person name="Imamovic A."/>
            <person name="Larimer J."/>
            <person name="McCowan C."/>
            <person name="Murphy C."/>
            <person name="Pearson M."/>
            <person name="Priest M."/>
            <person name="Roberts A."/>
            <person name="Saif S."/>
            <person name="Shea T."/>
            <person name="Sykes S."/>
            <person name="Wortman J."/>
            <person name="Nusbaum C."/>
            <person name="Birren B."/>
        </authorList>
    </citation>
    <scope>NUCLEOTIDE SEQUENCE</scope>
    <source>
        <strain evidence="2">CBS 10118</strain>
    </source>
</reference>
<evidence type="ECO:0000313" key="1">
    <source>
        <dbReference type="EMBL" id="OCF27077.1"/>
    </source>
</evidence>
<dbReference type="OrthoDB" id="2564858at2759"/>